<evidence type="ECO:0000313" key="2">
    <source>
        <dbReference type="EMBL" id="CAE7651861.1"/>
    </source>
</evidence>
<evidence type="ECO:0000313" key="3">
    <source>
        <dbReference type="Proteomes" id="UP000601435"/>
    </source>
</evidence>
<protein>
    <submittedName>
        <fullName evidence="2">Uncharacterized protein</fullName>
    </submittedName>
</protein>
<proteinExistence type="predicted"/>
<accession>A0A812VQD4</accession>
<feature type="compositionally biased region" description="Basic and acidic residues" evidence="1">
    <location>
        <begin position="197"/>
        <end position="211"/>
    </location>
</feature>
<dbReference type="Proteomes" id="UP000601435">
    <property type="component" value="Unassembled WGS sequence"/>
</dbReference>
<dbReference type="EMBL" id="CAJNJA010031030">
    <property type="protein sequence ID" value="CAE7651861.1"/>
    <property type="molecule type" value="Genomic_DNA"/>
</dbReference>
<comment type="caution">
    <text evidence="2">The sequence shown here is derived from an EMBL/GenBank/DDBJ whole genome shotgun (WGS) entry which is preliminary data.</text>
</comment>
<evidence type="ECO:0000256" key="1">
    <source>
        <dbReference type="SAM" id="MobiDB-lite"/>
    </source>
</evidence>
<feature type="compositionally biased region" description="Polar residues" evidence="1">
    <location>
        <begin position="178"/>
        <end position="193"/>
    </location>
</feature>
<feature type="compositionally biased region" description="Basic and acidic residues" evidence="1">
    <location>
        <begin position="70"/>
        <end position="87"/>
    </location>
</feature>
<reference evidence="2" key="1">
    <citation type="submission" date="2021-02" db="EMBL/GenBank/DDBJ databases">
        <authorList>
            <person name="Dougan E. K."/>
            <person name="Rhodes N."/>
            <person name="Thang M."/>
            <person name="Chan C."/>
        </authorList>
    </citation>
    <scope>NUCLEOTIDE SEQUENCE</scope>
</reference>
<gene>
    <name evidence="2" type="ORF">SNEC2469_LOCUS18438</name>
</gene>
<organism evidence="2 3">
    <name type="scientific">Symbiodinium necroappetens</name>
    <dbReference type="NCBI Taxonomy" id="1628268"/>
    <lineage>
        <taxon>Eukaryota</taxon>
        <taxon>Sar</taxon>
        <taxon>Alveolata</taxon>
        <taxon>Dinophyceae</taxon>
        <taxon>Suessiales</taxon>
        <taxon>Symbiodiniaceae</taxon>
        <taxon>Symbiodinium</taxon>
    </lineage>
</organism>
<feature type="region of interest" description="Disordered" evidence="1">
    <location>
        <begin position="58"/>
        <end position="92"/>
    </location>
</feature>
<sequence length="234" mass="25793">MQRRENPSENGKRSRLRFFSEVEEATSPFLDRKPCRVQTSEVIVEHWILTLVRLSDDEDDDAGRVGGGSAKREESIGELLGDSKELKFGAPARQRRQQGFRLGGGVDPLQALVDQTRPPITEDDEPDSEFEREFERAVAGAASSMPARPAPPEPSAEPAGDDLDDIVGEIGDILGDEQLTSARRTLRRSQTAPTAALDHHTAELEETEKNQTEGLADIGTVDRDGLGWPWVNRP</sequence>
<keyword evidence="3" id="KW-1185">Reference proteome</keyword>
<name>A0A812VQD4_9DINO</name>
<dbReference type="AlphaFoldDB" id="A0A812VQD4"/>
<feature type="region of interest" description="Disordered" evidence="1">
    <location>
        <begin position="115"/>
        <end position="234"/>
    </location>
</feature>